<feature type="domain" description="RsgI N-terminal anti-sigma" evidence="8">
    <location>
        <begin position="3"/>
        <end position="50"/>
    </location>
</feature>
<evidence type="ECO:0000259" key="8">
    <source>
        <dbReference type="PROSITE" id="PS51849"/>
    </source>
</evidence>
<feature type="transmembrane region" description="Helical" evidence="7">
    <location>
        <begin position="63"/>
        <end position="85"/>
    </location>
</feature>
<dbReference type="Pfam" id="PF23750">
    <property type="entry name" value="RsgI_M"/>
    <property type="match status" value="1"/>
</dbReference>
<keyword evidence="2" id="KW-1003">Cell membrane</keyword>
<evidence type="ECO:0000256" key="1">
    <source>
        <dbReference type="ARBA" id="ARBA00004162"/>
    </source>
</evidence>
<evidence type="ECO:0000256" key="7">
    <source>
        <dbReference type="SAM" id="Phobius"/>
    </source>
</evidence>
<dbReference type="EMBL" id="JAPMLT010000004">
    <property type="protein sequence ID" value="MCX7570180.1"/>
    <property type="molecule type" value="Genomic_DNA"/>
</dbReference>
<keyword evidence="3 7" id="KW-0812">Transmembrane</keyword>
<feature type="compositionally biased region" description="Polar residues" evidence="6">
    <location>
        <begin position="321"/>
        <end position="347"/>
    </location>
</feature>
<protein>
    <submittedName>
        <fullName evidence="9">Anti-sigma factor domain-containing protein</fullName>
    </submittedName>
</protein>
<keyword evidence="5 7" id="KW-0472">Membrane</keyword>
<comment type="subcellular location">
    <subcellularLocation>
        <location evidence="1">Cell membrane</location>
        <topology evidence="1">Single-pass membrane protein</topology>
    </subcellularLocation>
</comment>
<dbReference type="InterPro" id="IPR024449">
    <property type="entry name" value="Anti-sigma_RsgI_N"/>
</dbReference>
<reference evidence="9 10" key="1">
    <citation type="submission" date="2022-11" db="EMBL/GenBank/DDBJ databases">
        <title>Study of microbial diversity in lake waters.</title>
        <authorList>
            <person name="Zhang J."/>
        </authorList>
    </citation>
    <scope>NUCLEOTIDE SEQUENCE [LARGE SCALE GENOMIC DNA]</scope>
    <source>
        <strain evidence="9 10">DT12</strain>
    </source>
</reference>
<dbReference type="RefSeq" id="WP_267151433.1">
    <property type="nucleotide sequence ID" value="NZ_JAPMLT010000004.1"/>
</dbReference>
<evidence type="ECO:0000313" key="10">
    <source>
        <dbReference type="Proteomes" id="UP001208017"/>
    </source>
</evidence>
<evidence type="ECO:0000256" key="2">
    <source>
        <dbReference type="ARBA" id="ARBA00022475"/>
    </source>
</evidence>
<keyword evidence="10" id="KW-1185">Reference proteome</keyword>
<evidence type="ECO:0000313" key="9">
    <source>
        <dbReference type="EMBL" id="MCX7570180.1"/>
    </source>
</evidence>
<dbReference type="Proteomes" id="UP001208017">
    <property type="component" value="Unassembled WGS sequence"/>
</dbReference>
<comment type="caution">
    <text evidence="9">The sequence shown here is derived from an EMBL/GenBank/DDBJ whole genome shotgun (WGS) entry which is preliminary data.</text>
</comment>
<feature type="compositionally biased region" description="Basic and acidic residues" evidence="6">
    <location>
        <begin position="354"/>
        <end position="368"/>
    </location>
</feature>
<name>A0ABT3WZV1_9BACL</name>
<feature type="compositionally biased region" description="Basic and acidic residues" evidence="6">
    <location>
        <begin position="383"/>
        <end position="417"/>
    </location>
</feature>
<evidence type="ECO:0000256" key="6">
    <source>
        <dbReference type="SAM" id="MobiDB-lite"/>
    </source>
</evidence>
<evidence type="ECO:0000256" key="3">
    <source>
        <dbReference type="ARBA" id="ARBA00022692"/>
    </source>
</evidence>
<accession>A0ABT3WZV1</accession>
<evidence type="ECO:0000256" key="4">
    <source>
        <dbReference type="ARBA" id="ARBA00022989"/>
    </source>
</evidence>
<proteinExistence type="predicted"/>
<organism evidence="9 10">
    <name type="scientific">Tumebacillus lacus</name>
    <dbReference type="NCBI Taxonomy" id="2995335"/>
    <lineage>
        <taxon>Bacteria</taxon>
        <taxon>Bacillati</taxon>
        <taxon>Bacillota</taxon>
        <taxon>Bacilli</taxon>
        <taxon>Bacillales</taxon>
        <taxon>Alicyclobacillaceae</taxon>
        <taxon>Tumebacillus</taxon>
    </lineage>
</organism>
<dbReference type="Pfam" id="PF12791">
    <property type="entry name" value="RsgI_N"/>
    <property type="match status" value="1"/>
</dbReference>
<dbReference type="PROSITE" id="PS51849">
    <property type="entry name" value="RSGI_N"/>
    <property type="match status" value="1"/>
</dbReference>
<sequence length="417" mass="45811">MQKKGVVMQLSDGYAVVMTKEMEFRKIPLLEGMVVGLEVDVPAETVVPLTSSKSKRAWYQTKWMKSGVVAASILLAVGLFSNTLFTGPKAYAYVSVDINPSIELSIDNHKKVVTATPLNEDAEKLLTELKVTGIQVDEAVGKMADYAREHGYLHDKSEVIITASPAVDEQKLVAEDLNLDQIEEELVAKVQTLATTYGAEIDVEGVRVSEEVRNAAKDAGVSPGKYAVYLSALSQGVDVEIDELKNAPISKVVEKRGPELAGAIDEIKSGEQLDKLLNALKQDGKEGLKQGVKASGVLPNNKTPEREDQKLPPGQQKKQDNATQSNDSKQPSTQSNDTQSSGRESNNGKSSPSKQDDKGKDGKSDRAYDNNNGWMFWNNWKHNKQDNDKNNKQNNRNDNKNSRDSGHGKEKKDKDRD</sequence>
<gene>
    <name evidence="9" type="ORF">OS242_09415</name>
</gene>
<evidence type="ECO:0000256" key="5">
    <source>
        <dbReference type="ARBA" id="ARBA00023136"/>
    </source>
</evidence>
<feature type="region of interest" description="Disordered" evidence="6">
    <location>
        <begin position="287"/>
        <end position="417"/>
    </location>
</feature>
<dbReference type="InterPro" id="IPR055431">
    <property type="entry name" value="RsgI_M"/>
</dbReference>
<keyword evidence="4 7" id="KW-1133">Transmembrane helix</keyword>